<dbReference type="FunCoup" id="H2AMY7">
    <property type="interactions" value="863"/>
</dbReference>
<comment type="subcellular location">
    <subcellularLocation>
        <location evidence="2">Endoplasmic reticulum membrane</location>
        <topology evidence="2">Peripheral membrane protein</topology>
        <orientation evidence="2">Lumenal side</orientation>
    </subcellularLocation>
</comment>
<keyword evidence="8" id="KW-0256">Endoplasmic reticulum</keyword>
<keyword evidence="13 18" id="KW-1015">Disulfide bond</keyword>
<feature type="active site" description="Nucleophile" evidence="16">
    <location>
        <position position="352"/>
    </location>
</feature>
<comment type="cofactor">
    <cofactor evidence="1 17">
        <name>FAD</name>
        <dbReference type="ChEBI" id="CHEBI:57692"/>
    </cofactor>
</comment>
<feature type="binding site" evidence="17">
    <location>
        <position position="186"/>
    </location>
    <ligand>
        <name>FAD</name>
        <dbReference type="ChEBI" id="CHEBI:57692"/>
    </ligand>
</feature>
<accession>H2AMY7</accession>
<dbReference type="PANTHER" id="PTHR12613">
    <property type="entry name" value="ERO1-RELATED"/>
    <property type="match status" value="1"/>
</dbReference>
<evidence type="ECO:0008006" key="22">
    <source>
        <dbReference type="Google" id="ProtNLM"/>
    </source>
</evidence>
<dbReference type="HOGENOM" id="CLU_023061_1_0_1"/>
<protein>
    <recommendedName>
        <fullName evidence="22">Endoplasmic oxidoreductin</fullName>
    </recommendedName>
</protein>
<dbReference type="AlphaFoldDB" id="H2AMY7"/>
<sequence length="570" mass="65480">MKLQSLITLLGVTASTVLAQDANGTSPSIQGIADSTPFCKMDKDEKLGPGCDVTIQEINEINKKIRKDVLGLVNTDFFKYFKFDPYKQCTFWENNDGLCFSRSCAIDVVEDWDKLPEYWQPEVLGGVENDQNIVAEDNEANFLNQLCEGTNGINELQKDRDLNYFDINDFTSKDAVLVDLSKNPERFTGYGGQQAGQIWTSIYGENCFSTENEEERCLAKDAFYRIVSGLHASIGTHLSNDHLDTETGEWGPDLDLFMARVGNFPERVSNIYFNYAIVAKALWKINPYMKELNFCSSYNNDVKSKFVNIVSRLESKIFDEDLMFKDDVTSTLKDDFRNRFKNVTKIMDCVHCDRCKLWGKVQTTGYATSLKILFDLDEADEETKQKVVDGLTKYELIALLNTFDRLSKSIESINNFEKMYNDRFDSENNKLESFFNKNNFFKLLQKATESIRNTINSSINGTNNVVVSEEKENDDLIENDATNFNDLKMPKKKKLNNSRNSNEDVWSNAWNAELHNVAEALRFIWRSYLDLPKNLWNLILSNSIKLWNAFVGVSNYIKEDEDANMYKLNI</sequence>
<keyword evidence="11" id="KW-0560">Oxidoreductase</keyword>
<dbReference type="GO" id="GO:0005789">
    <property type="term" value="C:endoplasmic reticulum membrane"/>
    <property type="evidence" value="ECO:0007669"/>
    <property type="project" value="UniProtKB-SubCell"/>
</dbReference>
<dbReference type="GO" id="GO:0015035">
    <property type="term" value="F:protein-disulfide reductase activity"/>
    <property type="evidence" value="ECO:0007669"/>
    <property type="project" value="InterPro"/>
</dbReference>
<evidence type="ECO:0000256" key="12">
    <source>
        <dbReference type="ARBA" id="ARBA00023136"/>
    </source>
</evidence>
<feature type="disulfide bond" evidence="18">
    <location>
        <begin position="147"/>
        <end position="295"/>
    </location>
</feature>
<dbReference type="SUPFAM" id="SSF110019">
    <property type="entry name" value="ERO1-like"/>
    <property type="match status" value="1"/>
</dbReference>
<dbReference type="RefSeq" id="XP_003954872.1">
    <property type="nucleotide sequence ID" value="XM_003954823.1"/>
</dbReference>
<evidence type="ECO:0000256" key="11">
    <source>
        <dbReference type="ARBA" id="ARBA00023002"/>
    </source>
</evidence>
<evidence type="ECO:0000256" key="9">
    <source>
        <dbReference type="ARBA" id="ARBA00022827"/>
    </source>
</evidence>
<evidence type="ECO:0000256" key="6">
    <source>
        <dbReference type="ARBA" id="ARBA00022630"/>
    </source>
</evidence>
<feature type="binding site" evidence="17">
    <location>
        <position position="228"/>
    </location>
    <ligand>
        <name>FAD</name>
        <dbReference type="ChEBI" id="CHEBI:57692"/>
    </ligand>
</feature>
<feature type="signal peptide" evidence="19">
    <location>
        <begin position="1"/>
        <end position="19"/>
    </location>
</feature>
<evidence type="ECO:0000256" key="15">
    <source>
        <dbReference type="ARBA" id="ARBA00023284"/>
    </source>
</evidence>
<evidence type="ECO:0000256" key="3">
    <source>
        <dbReference type="ARBA" id="ARBA00008277"/>
    </source>
</evidence>
<feature type="binding site" evidence="17">
    <location>
        <position position="231"/>
    </location>
    <ligand>
        <name>FAD</name>
        <dbReference type="ChEBI" id="CHEBI:57692"/>
    </ligand>
</feature>
<evidence type="ECO:0000256" key="10">
    <source>
        <dbReference type="ARBA" id="ARBA00022982"/>
    </source>
</evidence>
<dbReference type="PIRSF" id="PIRSF017205">
    <property type="entry name" value="ERO1"/>
    <property type="match status" value="1"/>
</dbReference>
<evidence type="ECO:0000256" key="13">
    <source>
        <dbReference type="ARBA" id="ARBA00023157"/>
    </source>
</evidence>
<keyword evidence="7 19" id="KW-0732">Signal</keyword>
<dbReference type="OrthoDB" id="269384at2759"/>
<evidence type="ECO:0000256" key="16">
    <source>
        <dbReference type="PIRSR" id="PIRSR017205-1"/>
    </source>
</evidence>
<evidence type="ECO:0000256" key="8">
    <source>
        <dbReference type="ARBA" id="ARBA00022824"/>
    </source>
</evidence>
<evidence type="ECO:0000256" key="4">
    <source>
        <dbReference type="ARBA" id="ARBA00011802"/>
    </source>
</evidence>
<keyword evidence="21" id="KW-1185">Reference proteome</keyword>
<evidence type="ECO:0000313" key="21">
    <source>
        <dbReference type="Proteomes" id="UP000005220"/>
    </source>
</evidence>
<evidence type="ECO:0000256" key="14">
    <source>
        <dbReference type="ARBA" id="ARBA00023180"/>
    </source>
</evidence>
<keyword evidence="6" id="KW-0285">Flavoprotein</keyword>
<dbReference type="InterPro" id="IPR037192">
    <property type="entry name" value="ERO1-like_sf"/>
</dbReference>
<feature type="binding site" evidence="17">
    <location>
        <position position="260"/>
    </location>
    <ligand>
        <name>FAD</name>
        <dbReference type="ChEBI" id="CHEBI:57692"/>
    </ligand>
</feature>
<evidence type="ECO:0000256" key="1">
    <source>
        <dbReference type="ARBA" id="ARBA00001974"/>
    </source>
</evidence>
<proteinExistence type="inferred from homology"/>
<keyword evidence="12" id="KW-0472">Membrane</keyword>
<feature type="disulfide bond" description="Redox-active" evidence="18">
    <location>
        <begin position="352"/>
        <end position="355"/>
    </location>
</feature>
<dbReference type="InterPro" id="IPR007266">
    <property type="entry name" value="Ero1"/>
</dbReference>
<comment type="similarity">
    <text evidence="3">Belongs to the EROs family.</text>
</comment>
<keyword evidence="9 17" id="KW-0274">FAD</keyword>
<evidence type="ECO:0000256" key="17">
    <source>
        <dbReference type="PIRSR" id="PIRSR017205-2"/>
    </source>
</evidence>
<dbReference type="GO" id="GO:0071949">
    <property type="term" value="F:FAD binding"/>
    <property type="evidence" value="ECO:0007669"/>
    <property type="project" value="InterPro"/>
</dbReference>
<dbReference type="KEGG" id="kaf:KAFR_0A03020"/>
<dbReference type="eggNOG" id="KOG2608">
    <property type="taxonomic scope" value="Eukaryota"/>
</dbReference>
<evidence type="ECO:0000313" key="20">
    <source>
        <dbReference type="EMBL" id="CCF55737.1"/>
    </source>
</evidence>
<dbReference type="Pfam" id="PF04137">
    <property type="entry name" value="ERO1"/>
    <property type="match status" value="1"/>
</dbReference>
<evidence type="ECO:0000256" key="2">
    <source>
        <dbReference type="ARBA" id="ARBA00004367"/>
    </source>
</evidence>
<evidence type="ECO:0000256" key="7">
    <source>
        <dbReference type="ARBA" id="ARBA00022729"/>
    </source>
</evidence>
<keyword evidence="15" id="KW-0676">Redox-active center</keyword>
<dbReference type="STRING" id="1071382.H2AMY7"/>
<dbReference type="PANTHER" id="PTHR12613:SF0">
    <property type="entry name" value="ERO1-LIKE PROTEIN"/>
    <property type="match status" value="1"/>
</dbReference>
<feature type="disulfide bond" description="Redox-active" evidence="18">
    <location>
        <begin position="99"/>
        <end position="104"/>
    </location>
</feature>
<dbReference type="GO" id="GO:0034975">
    <property type="term" value="P:protein folding in endoplasmic reticulum"/>
    <property type="evidence" value="ECO:0007669"/>
    <property type="project" value="InterPro"/>
</dbReference>
<comment type="subunit">
    <text evidence="4">May function both as a monomer and a homodimer.</text>
</comment>
<evidence type="ECO:0000256" key="18">
    <source>
        <dbReference type="PIRSR" id="PIRSR017205-3"/>
    </source>
</evidence>
<keyword evidence="14" id="KW-0325">Glycoprotein</keyword>
<name>H2AMY7_KAZAF</name>
<dbReference type="GO" id="GO:0016972">
    <property type="term" value="F:thiol oxidase activity"/>
    <property type="evidence" value="ECO:0007669"/>
    <property type="project" value="InterPro"/>
</dbReference>
<dbReference type="GeneID" id="13887111"/>
<dbReference type="InParanoid" id="H2AMY7"/>
<keyword evidence="5" id="KW-0813">Transport</keyword>
<feature type="chain" id="PRO_5003559570" description="Endoplasmic oxidoreductin" evidence="19">
    <location>
        <begin position="20"/>
        <end position="570"/>
    </location>
</feature>
<organism evidence="20 21">
    <name type="scientific">Kazachstania africana (strain ATCC 22294 / BCRC 22015 / CBS 2517 / CECT 1963 / NBRC 1671 / NRRL Y-8276)</name>
    <name type="common">Yeast</name>
    <name type="synonym">Kluyveromyces africanus</name>
    <dbReference type="NCBI Taxonomy" id="1071382"/>
    <lineage>
        <taxon>Eukaryota</taxon>
        <taxon>Fungi</taxon>
        <taxon>Dikarya</taxon>
        <taxon>Ascomycota</taxon>
        <taxon>Saccharomycotina</taxon>
        <taxon>Saccharomycetes</taxon>
        <taxon>Saccharomycetales</taxon>
        <taxon>Saccharomycetaceae</taxon>
        <taxon>Kazachstania</taxon>
    </lineage>
</organism>
<reference evidence="20 21" key="1">
    <citation type="journal article" date="2011" name="Proc. Natl. Acad. Sci. U.S.A.">
        <title>Evolutionary erosion of yeast sex chromosomes by mating-type switching accidents.</title>
        <authorList>
            <person name="Gordon J.L."/>
            <person name="Armisen D."/>
            <person name="Proux-Wera E."/>
            <person name="Oheigeartaigh S.S."/>
            <person name="Byrne K.P."/>
            <person name="Wolfe K.H."/>
        </authorList>
    </citation>
    <scope>NUCLEOTIDE SEQUENCE [LARGE SCALE GENOMIC DNA]</scope>
    <source>
        <strain evidence="21">ATCC 22294 / BCRC 22015 / CBS 2517 / CECT 1963 / NBRC 1671 / NRRL Y-8276</strain>
    </source>
</reference>
<feature type="binding site" evidence="17">
    <location>
        <position position="188"/>
    </location>
    <ligand>
        <name>FAD</name>
        <dbReference type="ChEBI" id="CHEBI:57692"/>
    </ligand>
</feature>
<feature type="active site" evidence="16">
    <location>
        <position position="355"/>
    </location>
</feature>
<dbReference type="EMBL" id="HE650821">
    <property type="protein sequence ID" value="CCF55737.1"/>
    <property type="molecule type" value="Genomic_DNA"/>
</dbReference>
<evidence type="ECO:0000256" key="5">
    <source>
        <dbReference type="ARBA" id="ARBA00022448"/>
    </source>
</evidence>
<dbReference type="Proteomes" id="UP000005220">
    <property type="component" value="Chromosome 1"/>
</dbReference>
<gene>
    <name evidence="20" type="primary">KAFR0A03020</name>
    <name evidence="20" type="ORF">KAFR_0A03020</name>
</gene>
<feature type="binding site" evidence="17">
    <location>
        <position position="199"/>
    </location>
    <ligand>
        <name>FAD</name>
        <dbReference type="ChEBI" id="CHEBI:57692"/>
    </ligand>
</feature>
<keyword evidence="10" id="KW-0249">Electron transport</keyword>
<evidence type="ECO:0000256" key="19">
    <source>
        <dbReference type="SAM" id="SignalP"/>
    </source>
</evidence>